<accession>A0AAV4Y484</accession>
<dbReference type="AlphaFoldDB" id="A0AAV4Y484"/>
<keyword evidence="3" id="KW-1185">Reference proteome</keyword>
<dbReference type="EMBL" id="BPLR01018710">
    <property type="protein sequence ID" value="GIZ01714.1"/>
    <property type="molecule type" value="Genomic_DNA"/>
</dbReference>
<keyword evidence="1" id="KW-1133">Transmembrane helix</keyword>
<dbReference type="Proteomes" id="UP001054945">
    <property type="component" value="Unassembled WGS sequence"/>
</dbReference>
<comment type="caution">
    <text evidence="2">The sequence shown here is derived from an EMBL/GenBank/DDBJ whole genome shotgun (WGS) entry which is preliminary data.</text>
</comment>
<sequence>MDDSLAKDQVSIFISLYLCVIFNFQSATFRFLITRSSNGRNCVRGWRRGGVRNGKVLSAEDLSTQTKQNAKTRRDTHRLRQRLRWKAAAHVVLEWRFHLLPLPPGNAISTFLRIPLFVLKPPGQGVIFFGLSAFDGAIFIFSHFSSRSREEKCQIFLFDFDGTKTERC</sequence>
<evidence type="ECO:0000313" key="2">
    <source>
        <dbReference type="EMBL" id="GIZ01714.1"/>
    </source>
</evidence>
<gene>
    <name evidence="2" type="ORF">CEXT_156281</name>
</gene>
<keyword evidence="1" id="KW-0472">Membrane</keyword>
<feature type="transmembrane region" description="Helical" evidence="1">
    <location>
        <begin position="12"/>
        <end position="33"/>
    </location>
</feature>
<proteinExistence type="predicted"/>
<reference evidence="2 3" key="1">
    <citation type="submission" date="2021-06" db="EMBL/GenBank/DDBJ databases">
        <title>Caerostris extrusa draft genome.</title>
        <authorList>
            <person name="Kono N."/>
            <person name="Arakawa K."/>
        </authorList>
    </citation>
    <scope>NUCLEOTIDE SEQUENCE [LARGE SCALE GENOMIC DNA]</scope>
</reference>
<organism evidence="2 3">
    <name type="scientific">Caerostris extrusa</name>
    <name type="common">Bark spider</name>
    <name type="synonym">Caerostris bankana</name>
    <dbReference type="NCBI Taxonomy" id="172846"/>
    <lineage>
        <taxon>Eukaryota</taxon>
        <taxon>Metazoa</taxon>
        <taxon>Ecdysozoa</taxon>
        <taxon>Arthropoda</taxon>
        <taxon>Chelicerata</taxon>
        <taxon>Arachnida</taxon>
        <taxon>Araneae</taxon>
        <taxon>Araneomorphae</taxon>
        <taxon>Entelegynae</taxon>
        <taxon>Araneoidea</taxon>
        <taxon>Araneidae</taxon>
        <taxon>Caerostris</taxon>
    </lineage>
</organism>
<evidence type="ECO:0000313" key="3">
    <source>
        <dbReference type="Proteomes" id="UP001054945"/>
    </source>
</evidence>
<evidence type="ECO:0000256" key="1">
    <source>
        <dbReference type="SAM" id="Phobius"/>
    </source>
</evidence>
<keyword evidence="1" id="KW-0812">Transmembrane</keyword>
<name>A0AAV4Y484_CAEEX</name>
<protein>
    <submittedName>
        <fullName evidence="2">Uncharacterized protein</fullName>
    </submittedName>
</protein>